<accession>A0A8C3TKJ5</accession>
<reference evidence="3" key="3">
    <citation type="submission" date="2025-09" db="UniProtKB">
        <authorList>
            <consortium name="Ensembl"/>
        </authorList>
    </citation>
    <scope>IDENTIFICATION</scope>
</reference>
<keyword evidence="4" id="KW-1185">Reference proteome</keyword>
<sequence>PRCREPKSAARLLLWRLLPAACAGSRRGGGRAGQAAGGQAAGGGAAAAMMPVQRLICFCRYFLWFTFRRDFTGRSSASLMLLEAESMKLSRSRVASLKSPASPPPPSYGEKAAGGEGGGGVRAGLAPALPASLPAARGPGWLHPPPRRPGREHRQRRGGRSIAPGLGHTRPGTERQRDRCAHTPRTGAHTHPGQVRRHPLTKHTQSPRSRCTASSRLHQSWPSSCSCSAGGKHVPLSGVRPGTCMALGARARRHAPALAAARIHTLKLICKGCFFPKLIAMHIT</sequence>
<dbReference type="AlphaFoldDB" id="A0A8C3TKJ5"/>
<feature type="compositionally biased region" description="Gly residues" evidence="1">
    <location>
        <begin position="112"/>
        <end position="122"/>
    </location>
</feature>
<organism evidence="3 4">
    <name type="scientific">Catharus ustulatus</name>
    <name type="common">Russet-backed thrush</name>
    <name type="synonym">Hylocichla ustulatus</name>
    <dbReference type="NCBI Taxonomy" id="91951"/>
    <lineage>
        <taxon>Eukaryota</taxon>
        <taxon>Metazoa</taxon>
        <taxon>Chordata</taxon>
        <taxon>Craniata</taxon>
        <taxon>Vertebrata</taxon>
        <taxon>Euteleostomi</taxon>
        <taxon>Archelosauria</taxon>
        <taxon>Archosauria</taxon>
        <taxon>Dinosauria</taxon>
        <taxon>Saurischia</taxon>
        <taxon>Theropoda</taxon>
        <taxon>Coelurosauria</taxon>
        <taxon>Aves</taxon>
        <taxon>Neognathae</taxon>
        <taxon>Neoaves</taxon>
        <taxon>Telluraves</taxon>
        <taxon>Australaves</taxon>
        <taxon>Passeriformes</taxon>
        <taxon>Turdidae</taxon>
        <taxon>Catharus</taxon>
    </lineage>
</organism>
<evidence type="ECO:0000313" key="3">
    <source>
        <dbReference type="Ensembl" id="ENSCUSP00005000111.1"/>
    </source>
</evidence>
<feature type="region of interest" description="Disordered" evidence="1">
    <location>
        <begin position="94"/>
        <end position="215"/>
    </location>
</feature>
<name>A0A8C3TKJ5_CATUS</name>
<reference evidence="3" key="2">
    <citation type="submission" date="2025-08" db="UniProtKB">
        <authorList>
            <consortium name="Ensembl"/>
        </authorList>
    </citation>
    <scope>IDENTIFICATION</scope>
</reference>
<keyword evidence="2" id="KW-0732">Signal</keyword>
<feature type="signal peptide" evidence="2">
    <location>
        <begin position="1"/>
        <end position="24"/>
    </location>
</feature>
<feature type="compositionally biased region" description="Polar residues" evidence="1">
    <location>
        <begin position="202"/>
        <end position="215"/>
    </location>
</feature>
<proteinExistence type="predicted"/>
<protein>
    <submittedName>
        <fullName evidence="3">Uncharacterized protein</fullName>
    </submittedName>
</protein>
<evidence type="ECO:0000256" key="2">
    <source>
        <dbReference type="SAM" id="SignalP"/>
    </source>
</evidence>
<feature type="compositionally biased region" description="Low complexity" evidence="1">
    <location>
        <begin position="123"/>
        <end position="140"/>
    </location>
</feature>
<evidence type="ECO:0000313" key="4">
    <source>
        <dbReference type="Proteomes" id="UP000694563"/>
    </source>
</evidence>
<reference evidence="3" key="1">
    <citation type="submission" date="2020-10" db="EMBL/GenBank/DDBJ databases">
        <title>Catharus ustulatus (Swainson's thrush) genome, bCatUst1, primary haplotype v2.</title>
        <authorList>
            <person name="Delmore K."/>
            <person name="Vafadar M."/>
            <person name="Formenti G."/>
            <person name="Chow W."/>
            <person name="Pelan S."/>
            <person name="Howe K."/>
            <person name="Rhie A."/>
            <person name="Mountcastle J."/>
            <person name="Haase B."/>
            <person name="Fedrigo O."/>
            <person name="Jarvis E.D."/>
        </authorList>
    </citation>
    <scope>NUCLEOTIDE SEQUENCE [LARGE SCALE GENOMIC DNA]</scope>
</reference>
<dbReference type="Ensembl" id="ENSCUST00005000118.1">
    <property type="protein sequence ID" value="ENSCUSP00005000111.1"/>
    <property type="gene ID" value="ENSCUSG00005000085.1"/>
</dbReference>
<feature type="compositionally biased region" description="Basic residues" evidence="1">
    <location>
        <begin position="145"/>
        <end position="159"/>
    </location>
</feature>
<evidence type="ECO:0000256" key="1">
    <source>
        <dbReference type="SAM" id="MobiDB-lite"/>
    </source>
</evidence>
<feature type="chain" id="PRO_5034990554" evidence="2">
    <location>
        <begin position="25"/>
        <end position="284"/>
    </location>
</feature>
<dbReference type="Proteomes" id="UP000694563">
    <property type="component" value="Chromosome 2"/>
</dbReference>
<feature type="compositionally biased region" description="Basic and acidic residues" evidence="1">
    <location>
        <begin position="171"/>
        <end position="181"/>
    </location>
</feature>